<sequence length="850" mass="85850">MSGCCGQGPVIVSSGAAATPRVEVETVLLCDVQADGTVAATVMVEPIYDTSSGARVGTRIVDPVTGASYTPTGTLTVCGGQEGAVTVADVETWPLCVIDTSGTVLQHVRAEQVYDETGAASGPPRLVDAVTGLPVAIPGGATIGVCPEGQPCDSLTTPTATVGLCLADGTPIAVTVVRDCAGAVAQEGWINLATGTFSAGPPPAGTVACGDSRSVQVSGTFCDVDQASGDVLGLVLIEYTYAADGTIASVRLVDAVTGQTYTPTGTVTTCPVGVEQPEQDVVQLCDVQADGTSVPMIRDYRRDETGTVVGHTDYTLDGTPYTPTGTVGECGRELVCYQGTIDTLEDCTSGTLTPLPTPALPIASSTVAANPNNFTVTDLAASHDGSLSTWTTITLDGNGQAPGLVLRYDLAAPGDLGYLALRNQYGGIVTDNDGIGAATLTVYSAAGAVLWSGPLYAGNGGAEYVTTFGGILRGAAYFTLSDISRIAGTTLTTIGWRELTAVGPYRARITWDCPGQDLTAAVEGARPGLTYDGTTLVQSNGPHTLTFSSSAGSFDATLNTNNPAAWSALSVSDASPSTVLSGDGTLTLAASAATNGAQLRLGWLNPDGSVTDVNTGTVVDAPRLVPCGGGEAATCQDAETVTLCDTAPDGTVTTFLRRLVHDCTGTVTSATDTALDGVTPYAPTGTVGVCAADSCARQIVERCGCDDTTGDGLGDVQYTELWAVDPCNGGPPVLLGTYEDGDLTRPYSPASPVECTAAEALPGPLSTGVRNVTGTAVQDLAAAFPGLQSVSLTVLAGTVNVTMSDGAAVPVPAGASLTWSVEQASDTALAVASFAGASAAASYLLNWTFR</sequence>
<organism evidence="1 2">
    <name type="scientific">Streptomyces gancidicus BKS 13-15</name>
    <dbReference type="NCBI Taxonomy" id="1284664"/>
    <lineage>
        <taxon>Bacteria</taxon>
        <taxon>Bacillati</taxon>
        <taxon>Actinomycetota</taxon>
        <taxon>Actinomycetes</taxon>
        <taxon>Kitasatosporales</taxon>
        <taxon>Streptomycetaceae</taxon>
        <taxon>Streptomyces</taxon>
        <taxon>Streptomyces pseudogriseolus group</taxon>
    </lineage>
</organism>
<evidence type="ECO:0000313" key="1">
    <source>
        <dbReference type="EMBL" id="EMF20414.1"/>
    </source>
</evidence>
<dbReference type="EMBL" id="AOHP01000169">
    <property type="protein sequence ID" value="EMF20414.1"/>
    <property type="molecule type" value="Genomic_DNA"/>
</dbReference>
<reference evidence="1 2" key="1">
    <citation type="journal article" date="2013" name="Genome Announc.">
        <title>Draft Genome Sequence of Streptomyces gancidicus Strain BKS 13-15.</title>
        <authorList>
            <person name="Kumar S."/>
            <person name="Kaur N."/>
            <person name="Singh N.K."/>
            <person name="Raghava G.P."/>
            <person name="Mayilraj S."/>
        </authorList>
    </citation>
    <scope>NUCLEOTIDE SEQUENCE [LARGE SCALE GENOMIC DNA]</scope>
    <source>
        <strain evidence="1 2">BKS 13-15</strain>
    </source>
</reference>
<name>M3B9K7_STREZ</name>
<dbReference type="PATRIC" id="fig|1284664.3.peg.6561"/>
<keyword evidence="2" id="KW-1185">Reference proteome</keyword>
<gene>
    <name evidence="1" type="ORF">H114_32764</name>
</gene>
<evidence type="ECO:0000313" key="2">
    <source>
        <dbReference type="Proteomes" id="UP000011732"/>
    </source>
</evidence>
<accession>M3B9K7</accession>
<dbReference type="Proteomes" id="UP000011732">
    <property type="component" value="Unassembled WGS sequence"/>
</dbReference>
<protein>
    <submittedName>
        <fullName evidence="1">Uncharacterized protein</fullName>
    </submittedName>
</protein>
<dbReference type="RefSeq" id="WP_006136783.1">
    <property type="nucleotide sequence ID" value="NZ_AOHP01000169.1"/>
</dbReference>
<dbReference type="AlphaFoldDB" id="M3B9K7"/>
<dbReference type="OrthoDB" id="4043438at2"/>
<comment type="caution">
    <text evidence="1">The sequence shown here is derived from an EMBL/GenBank/DDBJ whole genome shotgun (WGS) entry which is preliminary data.</text>
</comment>
<proteinExistence type="predicted"/>